<protein>
    <recommendedName>
        <fullName evidence="3">Nidogen G2 beta-barrel domain-containing protein</fullName>
    </recommendedName>
</protein>
<evidence type="ECO:0008006" key="3">
    <source>
        <dbReference type="Google" id="ProtNLM"/>
    </source>
</evidence>
<organism evidence="1 2">
    <name type="scientific">Tauraco erythrolophus</name>
    <name type="common">Red-crested turaco</name>
    <dbReference type="NCBI Taxonomy" id="121530"/>
    <lineage>
        <taxon>Eukaryota</taxon>
        <taxon>Metazoa</taxon>
        <taxon>Chordata</taxon>
        <taxon>Craniata</taxon>
        <taxon>Vertebrata</taxon>
        <taxon>Euteleostomi</taxon>
        <taxon>Archelosauria</taxon>
        <taxon>Archosauria</taxon>
        <taxon>Dinosauria</taxon>
        <taxon>Saurischia</taxon>
        <taxon>Theropoda</taxon>
        <taxon>Coelurosauria</taxon>
        <taxon>Aves</taxon>
        <taxon>Neognathae</taxon>
        <taxon>Neoaves</taxon>
        <taxon>Otidimorphae</taxon>
        <taxon>Musophagiformes</taxon>
        <taxon>Musophagidae</taxon>
        <taxon>Tauraco</taxon>
    </lineage>
</organism>
<name>A0A093D720_TAUER</name>
<gene>
    <name evidence="1" type="ORF">N340_05072</name>
</gene>
<accession>A0A093D720</accession>
<feature type="non-terminal residue" evidence="1">
    <location>
        <position position="1"/>
    </location>
</feature>
<sequence>NGFKLKEGRFQLDIKKKFFPLRVVRHWHRLPREVAAAPSLAVFKARLDEALSNLV</sequence>
<keyword evidence="2" id="KW-1185">Reference proteome</keyword>
<proteinExistence type="predicted"/>
<dbReference type="Proteomes" id="UP000053661">
    <property type="component" value="Unassembled WGS sequence"/>
</dbReference>
<evidence type="ECO:0000313" key="2">
    <source>
        <dbReference type="Proteomes" id="UP000053661"/>
    </source>
</evidence>
<dbReference type="EMBL" id="KL475321">
    <property type="protein sequence ID" value="KFV20377.1"/>
    <property type="molecule type" value="Genomic_DNA"/>
</dbReference>
<evidence type="ECO:0000313" key="1">
    <source>
        <dbReference type="EMBL" id="KFV20377.1"/>
    </source>
</evidence>
<reference evidence="1 2" key="1">
    <citation type="submission" date="2014-04" db="EMBL/GenBank/DDBJ databases">
        <title>Genome evolution of avian class.</title>
        <authorList>
            <person name="Zhang G."/>
            <person name="Li C."/>
        </authorList>
    </citation>
    <scope>NUCLEOTIDE SEQUENCE [LARGE SCALE GENOMIC DNA]</scope>
    <source>
        <strain evidence="1">BGI_N340</strain>
    </source>
</reference>
<dbReference type="AlphaFoldDB" id="A0A093D720"/>
<feature type="non-terminal residue" evidence="1">
    <location>
        <position position="55"/>
    </location>
</feature>